<name>W9RQY5_9ROSA</name>
<keyword evidence="2" id="KW-1185">Reference proteome</keyword>
<sequence>MSFYANMRLCSIIAKLHIGLNFRLLTHSLHRRLLGYRSVDISGEVSTGSWLGREKQNSSVLVLPSSSKTDILQQAPVRRDQASRSISCHPKSLATNFVPYAKAPPAVLINLVPSPPT</sequence>
<reference evidence="2" key="1">
    <citation type="submission" date="2013-01" db="EMBL/GenBank/DDBJ databases">
        <title>Draft Genome Sequence of a Mulberry Tree, Morus notabilis C.K. Schneid.</title>
        <authorList>
            <person name="He N."/>
            <person name="Zhao S."/>
        </authorList>
    </citation>
    <scope>NUCLEOTIDE SEQUENCE</scope>
</reference>
<dbReference type="EMBL" id="KE345064">
    <property type="protein sequence ID" value="EXB93283.1"/>
    <property type="molecule type" value="Genomic_DNA"/>
</dbReference>
<proteinExistence type="predicted"/>
<accession>W9RQY5</accession>
<evidence type="ECO:0000313" key="2">
    <source>
        <dbReference type="Proteomes" id="UP000030645"/>
    </source>
</evidence>
<dbReference type="Proteomes" id="UP000030645">
    <property type="component" value="Unassembled WGS sequence"/>
</dbReference>
<protein>
    <submittedName>
        <fullName evidence="1">Uncharacterized protein</fullName>
    </submittedName>
</protein>
<dbReference type="AlphaFoldDB" id="W9RQY5"/>
<gene>
    <name evidence="1" type="ORF">L484_015270</name>
</gene>
<evidence type="ECO:0000313" key="1">
    <source>
        <dbReference type="EMBL" id="EXB93283.1"/>
    </source>
</evidence>
<organism evidence="1 2">
    <name type="scientific">Morus notabilis</name>
    <dbReference type="NCBI Taxonomy" id="981085"/>
    <lineage>
        <taxon>Eukaryota</taxon>
        <taxon>Viridiplantae</taxon>
        <taxon>Streptophyta</taxon>
        <taxon>Embryophyta</taxon>
        <taxon>Tracheophyta</taxon>
        <taxon>Spermatophyta</taxon>
        <taxon>Magnoliopsida</taxon>
        <taxon>eudicotyledons</taxon>
        <taxon>Gunneridae</taxon>
        <taxon>Pentapetalae</taxon>
        <taxon>rosids</taxon>
        <taxon>fabids</taxon>
        <taxon>Rosales</taxon>
        <taxon>Moraceae</taxon>
        <taxon>Moreae</taxon>
        <taxon>Morus</taxon>
    </lineage>
</organism>